<comment type="caution">
    <text evidence="2">The sequence shown here is derived from an EMBL/GenBank/DDBJ whole genome shotgun (WGS) entry which is preliminary data.</text>
</comment>
<reference evidence="2 3" key="1">
    <citation type="submission" date="2018-05" db="EMBL/GenBank/DDBJ databases">
        <authorList>
            <person name="Zhang Y.-J."/>
        </authorList>
    </citation>
    <scope>NUCLEOTIDE SEQUENCE [LARGE SCALE GENOMIC DNA]</scope>
    <source>
        <strain evidence="2 3">CY04</strain>
    </source>
</reference>
<evidence type="ECO:0000313" key="3">
    <source>
        <dbReference type="Proteomes" id="UP001429564"/>
    </source>
</evidence>
<dbReference type="EMBL" id="QHLQ01000031">
    <property type="protein sequence ID" value="NIZ63203.1"/>
    <property type="molecule type" value="Genomic_DNA"/>
</dbReference>
<evidence type="ECO:0000256" key="1">
    <source>
        <dbReference type="SAM" id="MobiDB-lite"/>
    </source>
</evidence>
<protein>
    <submittedName>
        <fullName evidence="2">Uncharacterized protein</fullName>
    </submittedName>
</protein>
<proteinExistence type="predicted"/>
<dbReference type="Proteomes" id="UP001429564">
    <property type="component" value="Unassembled WGS sequence"/>
</dbReference>
<accession>A0ABX0WBX3</accession>
<sequence>MILFGGEYRNRTGVHGFAIQKERKQKQRLKGAKYPLTKSEQKAKVSKPNSLVQNEKGPVTAATVNRGQIEKACQLSHHISMGQRRTANAQSAFSQPLTGEVIQ</sequence>
<keyword evidence="3" id="KW-1185">Reference proteome</keyword>
<gene>
    <name evidence="2" type="ORF">DL239_19745</name>
</gene>
<feature type="region of interest" description="Disordered" evidence="1">
    <location>
        <begin position="22"/>
        <end position="58"/>
    </location>
</feature>
<organism evidence="2 3">
    <name type="scientific">Parasedimentitalea denitrificans</name>
    <dbReference type="NCBI Taxonomy" id="2211118"/>
    <lineage>
        <taxon>Bacteria</taxon>
        <taxon>Pseudomonadati</taxon>
        <taxon>Pseudomonadota</taxon>
        <taxon>Alphaproteobacteria</taxon>
        <taxon>Rhodobacterales</taxon>
        <taxon>Paracoccaceae</taxon>
        <taxon>Parasedimentitalea</taxon>
    </lineage>
</organism>
<evidence type="ECO:0000313" key="2">
    <source>
        <dbReference type="EMBL" id="NIZ63203.1"/>
    </source>
</evidence>
<name>A0ABX0WBX3_9RHOB</name>